<name>A0A317JW62_9ACTN</name>
<keyword evidence="2" id="KW-1133">Transmembrane helix</keyword>
<dbReference type="OrthoDB" id="3402398at2"/>
<feature type="compositionally biased region" description="Low complexity" evidence="1">
    <location>
        <begin position="69"/>
        <end position="82"/>
    </location>
</feature>
<dbReference type="AlphaFoldDB" id="A0A317JW62"/>
<evidence type="ECO:0000256" key="1">
    <source>
        <dbReference type="SAM" id="MobiDB-lite"/>
    </source>
</evidence>
<keyword evidence="4" id="KW-1185">Reference proteome</keyword>
<dbReference type="Proteomes" id="UP000245683">
    <property type="component" value="Unassembled WGS sequence"/>
</dbReference>
<protein>
    <submittedName>
        <fullName evidence="3">Uncharacterized protein</fullName>
    </submittedName>
</protein>
<dbReference type="RefSeq" id="WP_109946767.1">
    <property type="nucleotide sequence ID" value="NZ_QGGF01000491.1"/>
</dbReference>
<evidence type="ECO:0000313" key="4">
    <source>
        <dbReference type="Proteomes" id="UP000245683"/>
    </source>
</evidence>
<gene>
    <name evidence="3" type="ORF">DLJ46_23555</name>
</gene>
<comment type="caution">
    <text evidence="3">The sequence shown here is derived from an EMBL/GenBank/DDBJ whole genome shotgun (WGS) entry which is preliminary data.</text>
</comment>
<keyword evidence="2" id="KW-0472">Membrane</keyword>
<reference evidence="4" key="1">
    <citation type="submission" date="2018-05" db="EMBL/GenBank/DDBJ databases">
        <title>Micromonospora globispora sp. nov. and Micromonospora rugosa sp. nov., isolated from marine sediment.</title>
        <authorList>
            <person name="Carro L."/>
            <person name="Aysel V."/>
            <person name="Cetin D."/>
            <person name="Igual J.M."/>
            <person name="Klenk H.-P."/>
            <person name="Trujillo M.E."/>
            <person name="Sahin N."/>
        </authorList>
    </citation>
    <scope>NUCLEOTIDE SEQUENCE [LARGE SCALE GENOMIC DNA]</scope>
    <source>
        <strain evidence="4">S2904</strain>
    </source>
</reference>
<organism evidence="3 4">
    <name type="scientific">Micromonospora globispora</name>
    <dbReference type="NCBI Taxonomy" id="1450148"/>
    <lineage>
        <taxon>Bacteria</taxon>
        <taxon>Bacillati</taxon>
        <taxon>Actinomycetota</taxon>
        <taxon>Actinomycetes</taxon>
        <taxon>Micromonosporales</taxon>
        <taxon>Micromonosporaceae</taxon>
        <taxon>Micromonospora</taxon>
    </lineage>
</organism>
<feature type="region of interest" description="Disordered" evidence="1">
    <location>
        <begin position="55"/>
        <end position="82"/>
    </location>
</feature>
<accession>A0A317JW62</accession>
<evidence type="ECO:0000256" key="2">
    <source>
        <dbReference type="SAM" id="Phobius"/>
    </source>
</evidence>
<feature type="transmembrane region" description="Helical" evidence="2">
    <location>
        <begin position="37"/>
        <end position="57"/>
    </location>
</feature>
<sequence length="317" mass="33406">MFEDLSLVDRLHRDMALVRWAEPEEIRARARRRSRRTAVLAATAVLAVLSGSAYATAGRPTTPAPPIAATPGSTATATPASTVTATPAPTVPAAPAEIPQQTMLTARDVPLKTGTRLSESGLGETVRVDPVLESCGRERGVLPTEPASRYSRSQTLLRAAADRTAAKGPVLTQDVYRLDPDRSRLLFGAVSLLVDACAEWQHSGSVVLAGRTVPTVTTHRWETPMTGFAGDESVMLRHVSLAPVSRAGGKAVAPTPPIEVTMVVRVGDLVTVIATGPDTLEETVDGVRPGPSLSYVELRALGKTAARRMCAAAKPPC</sequence>
<proteinExistence type="predicted"/>
<dbReference type="EMBL" id="QGSV01000280">
    <property type="protein sequence ID" value="PWU44915.1"/>
    <property type="molecule type" value="Genomic_DNA"/>
</dbReference>
<keyword evidence="2" id="KW-0812">Transmembrane</keyword>
<evidence type="ECO:0000313" key="3">
    <source>
        <dbReference type="EMBL" id="PWU44915.1"/>
    </source>
</evidence>